<dbReference type="Proteomes" id="UP000654075">
    <property type="component" value="Unassembled WGS sequence"/>
</dbReference>
<dbReference type="OrthoDB" id="3176171at2759"/>
<dbReference type="Gene3D" id="3.40.850.10">
    <property type="entry name" value="Kinesin motor domain"/>
    <property type="match status" value="1"/>
</dbReference>
<evidence type="ECO:0000256" key="3">
    <source>
        <dbReference type="ARBA" id="ARBA00022741"/>
    </source>
</evidence>
<keyword evidence="2" id="KW-0963">Cytoplasm</keyword>
<comment type="caution">
    <text evidence="9">The sequence shown here is derived from an EMBL/GenBank/DDBJ whole genome shotgun (WGS) entry which is preliminary data.</text>
</comment>
<reference evidence="9" key="1">
    <citation type="submission" date="2021-02" db="EMBL/GenBank/DDBJ databases">
        <authorList>
            <person name="Dougan E. K."/>
            <person name="Rhodes N."/>
            <person name="Thang M."/>
            <person name="Chan C."/>
        </authorList>
    </citation>
    <scope>NUCLEOTIDE SEQUENCE</scope>
</reference>
<evidence type="ECO:0000256" key="5">
    <source>
        <dbReference type="ARBA" id="ARBA00023054"/>
    </source>
</evidence>
<dbReference type="PROSITE" id="PS50067">
    <property type="entry name" value="KINESIN_MOTOR_2"/>
    <property type="match status" value="1"/>
</dbReference>
<evidence type="ECO:0000256" key="4">
    <source>
        <dbReference type="ARBA" id="ARBA00022840"/>
    </source>
</evidence>
<dbReference type="InterPro" id="IPR027417">
    <property type="entry name" value="P-loop_NTPase"/>
</dbReference>
<comment type="subcellular location">
    <subcellularLocation>
        <location evidence="1">Cytoplasm</location>
    </subcellularLocation>
</comment>
<evidence type="ECO:0000256" key="1">
    <source>
        <dbReference type="ARBA" id="ARBA00004496"/>
    </source>
</evidence>
<keyword evidence="10" id="KW-1185">Reference proteome</keyword>
<feature type="binding site" evidence="6">
    <location>
        <begin position="191"/>
        <end position="198"/>
    </location>
    <ligand>
        <name>ATP</name>
        <dbReference type="ChEBI" id="CHEBI:30616"/>
    </ligand>
</feature>
<keyword evidence="6" id="KW-0505">Motor protein</keyword>
<dbReference type="GO" id="GO:0005524">
    <property type="term" value="F:ATP binding"/>
    <property type="evidence" value="ECO:0007669"/>
    <property type="project" value="UniProtKB-UniRule"/>
</dbReference>
<dbReference type="GO" id="GO:0005737">
    <property type="term" value="C:cytoplasm"/>
    <property type="evidence" value="ECO:0007669"/>
    <property type="project" value="UniProtKB-SubCell"/>
</dbReference>
<dbReference type="PANTHER" id="PTHR47969">
    <property type="entry name" value="CHROMOSOME-ASSOCIATED KINESIN KIF4A-RELATED"/>
    <property type="match status" value="1"/>
</dbReference>
<dbReference type="EMBL" id="CAJNNV010026079">
    <property type="protein sequence ID" value="CAE8617175.1"/>
    <property type="molecule type" value="Genomic_DNA"/>
</dbReference>
<dbReference type="SMART" id="SM00129">
    <property type="entry name" value="KISc"/>
    <property type="match status" value="1"/>
</dbReference>
<dbReference type="SUPFAM" id="SSF52540">
    <property type="entry name" value="P-loop containing nucleoside triphosphate hydrolases"/>
    <property type="match status" value="1"/>
</dbReference>
<dbReference type="InterPro" id="IPR001752">
    <property type="entry name" value="Kinesin_motor_dom"/>
</dbReference>
<dbReference type="OMA" id="VEEVHCE"/>
<feature type="region of interest" description="Disordered" evidence="7">
    <location>
        <begin position="297"/>
        <end position="322"/>
    </location>
</feature>
<dbReference type="GO" id="GO:0003777">
    <property type="term" value="F:microtubule motor activity"/>
    <property type="evidence" value="ECO:0007669"/>
    <property type="project" value="InterPro"/>
</dbReference>
<keyword evidence="5" id="KW-0175">Coiled coil</keyword>
<protein>
    <recommendedName>
        <fullName evidence="8">Kinesin motor domain-containing protein</fullName>
    </recommendedName>
</protein>
<dbReference type="InterPro" id="IPR036961">
    <property type="entry name" value="Kinesin_motor_dom_sf"/>
</dbReference>
<comment type="similarity">
    <text evidence="6">Belongs to the TRAFAC class myosin-kinesin ATPase superfamily. Kinesin family.</text>
</comment>
<keyword evidence="3 6" id="KW-0547">Nucleotide-binding</keyword>
<dbReference type="GO" id="GO:0007018">
    <property type="term" value="P:microtubule-based movement"/>
    <property type="evidence" value="ECO:0007669"/>
    <property type="project" value="InterPro"/>
</dbReference>
<dbReference type="InterPro" id="IPR027640">
    <property type="entry name" value="Kinesin-like_fam"/>
</dbReference>
<sequence>VLAMLSARWYTKGSSKERGKERNKAATTPRPIVRTATGSSVTASPSASACAAASLSSSAGEGPKAAPIGVRVAVRVRPLVPREAGQREGVRTFPAEQRIVILDEDRGQERCFTPDHVLDSRHVLESRGGHYNYGASASSSSSSSCRSISDGESMAASPGTTGTQAAVFEAVGSELVRKALEGYNACLLAYGHTGSGKTYTMLGENWVDGAWTGTSSSSASVGTPRVAPSGVQEKAPLLDFEEAAAAANSPGSGLLPRTLDAVFTALRQDPAAVCVASYYEIHNERVRDLLAPTRPVEAPCWQDGGSGGQQPDSPTSPGGKRTKVHFHPRFGAFVAGVEEVHCENLGEALRLVAIGSQ</sequence>
<name>A0A813FT11_POLGL</name>
<keyword evidence="4 6" id="KW-0067">ATP-binding</keyword>
<evidence type="ECO:0000313" key="9">
    <source>
        <dbReference type="EMBL" id="CAE8617175.1"/>
    </source>
</evidence>
<evidence type="ECO:0000259" key="8">
    <source>
        <dbReference type="PROSITE" id="PS50067"/>
    </source>
</evidence>
<gene>
    <name evidence="9" type="ORF">PGLA1383_LOCUS34839</name>
</gene>
<organism evidence="9 10">
    <name type="scientific">Polarella glacialis</name>
    <name type="common">Dinoflagellate</name>
    <dbReference type="NCBI Taxonomy" id="89957"/>
    <lineage>
        <taxon>Eukaryota</taxon>
        <taxon>Sar</taxon>
        <taxon>Alveolata</taxon>
        <taxon>Dinophyceae</taxon>
        <taxon>Suessiales</taxon>
        <taxon>Suessiaceae</taxon>
        <taxon>Polarella</taxon>
    </lineage>
</organism>
<feature type="region of interest" description="Disordered" evidence="7">
    <location>
        <begin position="134"/>
        <end position="160"/>
    </location>
</feature>
<dbReference type="GO" id="GO:0007052">
    <property type="term" value="P:mitotic spindle organization"/>
    <property type="evidence" value="ECO:0007669"/>
    <property type="project" value="TreeGrafter"/>
</dbReference>
<dbReference type="GO" id="GO:0008017">
    <property type="term" value="F:microtubule binding"/>
    <property type="evidence" value="ECO:0007669"/>
    <property type="project" value="InterPro"/>
</dbReference>
<dbReference type="AlphaFoldDB" id="A0A813FT11"/>
<evidence type="ECO:0000313" key="10">
    <source>
        <dbReference type="Proteomes" id="UP000654075"/>
    </source>
</evidence>
<feature type="compositionally biased region" description="Low complexity" evidence="7">
    <location>
        <begin position="309"/>
        <end position="319"/>
    </location>
</feature>
<dbReference type="GO" id="GO:0005875">
    <property type="term" value="C:microtubule associated complex"/>
    <property type="evidence" value="ECO:0007669"/>
    <property type="project" value="TreeGrafter"/>
</dbReference>
<accession>A0A813FT11</accession>
<dbReference type="GO" id="GO:0051231">
    <property type="term" value="P:spindle elongation"/>
    <property type="evidence" value="ECO:0007669"/>
    <property type="project" value="TreeGrafter"/>
</dbReference>
<evidence type="ECO:0000256" key="6">
    <source>
        <dbReference type="PROSITE-ProRule" id="PRU00283"/>
    </source>
</evidence>
<proteinExistence type="inferred from homology"/>
<evidence type="ECO:0000256" key="2">
    <source>
        <dbReference type="ARBA" id="ARBA00022490"/>
    </source>
</evidence>
<feature type="non-terminal residue" evidence="9">
    <location>
        <position position="1"/>
    </location>
</feature>
<feature type="domain" description="Kinesin motor" evidence="8">
    <location>
        <begin position="69"/>
        <end position="357"/>
    </location>
</feature>
<feature type="compositionally biased region" description="Low complexity" evidence="7">
    <location>
        <begin position="136"/>
        <end position="153"/>
    </location>
</feature>
<dbReference type="PANTHER" id="PTHR47969:SF15">
    <property type="entry name" value="CHROMOSOME-ASSOCIATED KINESIN KIF4A-RELATED"/>
    <property type="match status" value="1"/>
</dbReference>
<dbReference type="Pfam" id="PF00225">
    <property type="entry name" value="Kinesin"/>
    <property type="match status" value="1"/>
</dbReference>
<evidence type="ECO:0000256" key="7">
    <source>
        <dbReference type="SAM" id="MobiDB-lite"/>
    </source>
</evidence>
<feature type="non-terminal residue" evidence="9">
    <location>
        <position position="357"/>
    </location>
</feature>